<keyword evidence="2 4" id="KW-0378">Hydrolase</keyword>
<evidence type="ECO:0000259" key="6">
    <source>
        <dbReference type="PROSITE" id="PS50022"/>
    </source>
</evidence>
<dbReference type="PROSITE" id="PS51272">
    <property type="entry name" value="SLH"/>
    <property type="match status" value="3"/>
</dbReference>
<sequence length="1474" mass="160197">MTFIDPSTNKYEKGRSRVNKRYISGCLVLLLLFCDLGLIARPAEAAKNNVALNKTVTVSSDEKRWGGDKTHLVDGDANTHWSTETGVTSEKPEWVIIDLGETYNLSGAEITWRDSTVVKYTVETSADQQQWSTVTDQSDNADAKQIADLTFQQHDVRYIKLNISFYKEGGAWPQILEFKVWGESEGMEPANITDFDSVQVSTLPRSAPILPAEVKANYTNKKSGLVPVTWDSVDPAKYEKTGSFSVTGAVYGTNLKPEATVFVQGYRSDYVRGVDISTLTAIEDKGGKYLDSNGTERDLLDILKDRGVNYVRLRLWNDPQKSGGFNDKADVITMAVRAKQKGLKVLLDFHYSDEWAHPGQQLRPKAWEKLSFKDLKQAVYDYTVEVVGDLKKAGAMPDMVQIGNEINSGLLNGLSSDVNFEENAALLKQGINGVRTVEGNVNTADRAKIMIHLAEGGKAETFKWYFDELKKQGLGSDYDIIGLSYYPFWHGTFADVQKTMNDVSAAFGKDVIIAETSYPFTYKNGDAHGNIIGSDQALIHGGATFPATVQGQYDAIAGIMDMISNVPNNRGAGFFYWEPAWIPAGVGWIASEGDAWENQGMFDYDEYPANGGHSYEGRALWSLDVYKRGLEQMPTDRQQLAAALTRANSLVESDFTPESWGSLAPAIVEAKGVYAKAYTSGGVSQEETNAATASLENVMLQLGVITPELEPLQAAIAEAEKIQRNNWSAATWSVFSKALEHAKSVVANSRATQTDANKAVERLEAAIKGLSDVDKTELHQYIQLMQLENESSYTHRSWTVLQQALQVAIQVRDKADAMQSQVNATLDTLKQAFTNLVKLEALTTGKTASAYGSAGNGGGKDNAPSGAIDDNPNTSWGTDQGPGDNTWWKVDLGQVANLRKIEMSMWSGGIKYKIDVSDDNEHFKTVVDTTSDVVVSTSPSHVLPEGTEGRYIRVTITAGPTWVGFMEFEAYGTVPGDRSVLKSTVTSAEALKQTDYTASSWSVFSKVLGQAQQSVLDAEATEEELTSADQLLKEAIAQLVRQTTSPGTEQPSQPSNPSGSSASSTNTNNPVATPQPTPGSETASGSITVKGTATGDGTYVVRPSTAEIARALKSMDSGKRTLKLVGDVPGSSKAVTFQVPAGQLSSWVRSEEVQSIEMVMGQTTVRILLQSLPLTIAETAGTFDVVIAQGSAAQVTAAQRDNIGNHPVVDVQILLNNKSIEWADKTVEVLLAAVQPVKAGHTVMVVNSISTDGELHPVTYTKYEQTTATMAFKPSKPGSYVITNVEVPLTDLQQHAWAIQEVQHLYGKGIIAGMSDTRFEPQGELTRAQFLQMLVKGIGKTNQTDSSAKPLPTDVKSDQWYTDAIRAGLAMNIVQGRADGTFGANDRISREDMAVMLDRAMEAAKRNNNSATINADQMKFRDQADINEYAKDAVASMVQLGVLKGLPDSTFAPKQTANRAQGAVAVARLLELLY</sequence>
<dbReference type="Pfam" id="PF00395">
    <property type="entry name" value="SLH"/>
    <property type="match status" value="3"/>
</dbReference>
<dbReference type="PANTHER" id="PTHR34983:SF2">
    <property type="entry name" value="ENDO-BETA-1,4-GALACTANASE"/>
    <property type="match status" value="1"/>
</dbReference>
<comment type="caution">
    <text evidence="8">The sequence shown here is derived from an EMBL/GenBank/DDBJ whole genome shotgun (WGS) entry which is preliminary data.</text>
</comment>
<dbReference type="InterPro" id="IPR011683">
    <property type="entry name" value="Glyco_hydro_53"/>
</dbReference>
<feature type="region of interest" description="Disordered" evidence="5">
    <location>
        <begin position="848"/>
        <end position="882"/>
    </location>
</feature>
<dbReference type="PANTHER" id="PTHR34983">
    <property type="entry name" value="ARABINOGALACTAN ENDO-BETA-1,4-GALACTANASE A"/>
    <property type="match status" value="1"/>
</dbReference>
<dbReference type="Gene3D" id="3.20.20.80">
    <property type="entry name" value="Glycosidases"/>
    <property type="match status" value="1"/>
</dbReference>
<evidence type="ECO:0000256" key="3">
    <source>
        <dbReference type="ARBA" id="ARBA00023295"/>
    </source>
</evidence>
<dbReference type="Pfam" id="PF07554">
    <property type="entry name" value="FIVAR"/>
    <property type="match status" value="4"/>
</dbReference>
<dbReference type="Pfam" id="PF07532">
    <property type="entry name" value="Big_4"/>
    <property type="match status" value="1"/>
</dbReference>
<dbReference type="EMBL" id="RIAS01000013">
    <property type="protein sequence ID" value="KAA8786396.1"/>
    <property type="molecule type" value="Genomic_DNA"/>
</dbReference>
<name>A0A5M9WXP8_PAEAM</name>
<dbReference type="InterPro" id="IPR000421">
    <property type="entry name" value="FA58C"/>
</dbReference>
<dbReference type="GO" id="GO:0031218">
    <property type="term" value="F:arabinogalactan endo-1,4-beta-galactosidase activity"/>
    <property type="evidence" value="ECO:0007669"/>
    <property type="project" value="UniProtKB-EC"/>
</dbReference>
<feature type="domain" description="SLH" evidence="7">
    <location>
        <begin position="1417"/>
        <end position="1474"/>
    </location>
</feature>
<evidence type="ECO:0000256" key="5">
    <source>
        <dbReference type="SAM" id="MobiDB-lite"/>
    </source>
</evidence>
<evidence type="ECO:0000259" key="7">
    <source>
        <dbReference type="PROSITE" id="PS51272"/>
    </source>
</evidence>
<gene>
    <name evidence="8" type="ORF">EC604_21380</name>
</gene>
<dbReference type="GO" id="GO:0045490">
    <property type="term" value="P:pectin catabolic process"/>
    <property type="evidence" value="ECO:0007669"/>
    <property type="project" value="TreeGrafter"/>
</dbReference>
<dbReference type="Pfam" id="PF07745">
    <property type="entry name" value="Glyco_hydro_53"/>
    <property type="match status" value="1"/>
</dbReference>
<dbReference type="InterPro" id="IPR017853">
    <property type="entry name" value="GH"/>
</dbReference>
<comment type="similarity">
    <text evidence="1 4">Belongs to the glycosyl hydrolase 53 family.</text>
</comment>
<feature type="compositionally biased region" description="Low complexity" evidence="5">
    <location>
        <begin position="1050"/>
        <end position="1070"/>
    </location>
</feature>
<dbReference type="Gene3D" id="2.60.120.260">
    <property type="entry name" value="Galactose-binding domain-like"/>
    <property type="match status" value="2"/>
</dbReference>
<dbReference type="Proteomes" id="UP000323664">
    <property type="component" value="Unassembled WGS sequence"/>
</dbReference>
<dbReference type="Pfam" id="PF00754">
    <property type="entry name" value="F5_F8_type_C"/>
    <property type="match status" value="2"/>
</dbReference>
<dbReference type="EC" id="3.2.1.89" evidence="4"/>
<feature type="region of interest" description="Disordered" evidence="5">
    <location>
        <begin position="1041"/>
        <end position="1098"/>
    </location>
</feature>
<comment type="catalytic activity">
    <reaction evidence="4">
        <text>The enzyme specifically hydrolyzes (1-&gt;4)-beta-D-galactosidic linkages in type I arabinogalactans.</text>
        <dbReference type="EC" id="3.2.1.89"/>
    </reaction>
</comment>
<dbReference type="InterPro" id="IPR008979">
    <property type="entry name" value="Galactose-bd-like_sf"/>
</dbReference>
<protein>
    <recommendedName>
        <fullName evidence="4">Arabinogalactan endo-beta-1,4-galactanase</fullName>
        <ecNumber evidence="4">3.2.1.89</ecNumber>
    </recommendedName>
</protein>
<feature type="domain" description="F5/8 type C" evidence="6">
    <location>
        <begin position="832"/>
        <end position="973"/>
    </location>
</feature>
<evidence type="ECO:0000256" key="1">
    <source>
        <dbReference type="ARBA" id="ARBA00010687"/>
    </source>
</evidence>
<proteinExistence type="inferred from homology"/>
<feature type="compositionally biased region" description="Polar residues" evidence="5">
    <location>
        <begin position="1071"/>
        <end position="1091"/>
    </location>
</feature>
<dbReference type="Gene3D" id="1.20.1270.70">
    <property type="entry name" value="Designed single chain three-helix bundle"/>
    <property type="match status" value="4"/>
</dbReference>
<accession>A0A5M9WXP8</accession>
<evidence type="ECO:0000313" key="8">
    <source>
        <dbReference type="EMBL" id="KAA8786396.1"/>
    </source>
</evidence>
<dbReference type="InterPro" id="IPR011081">
    <property type="entry name" value="Big_4"/>
</dbReference>
<reference evidence="8 9" key="1">
    <citation type="journal article" date="2019" name="J. Ind. Microbiol. Biotechnol.">
        <title>Paenibacillus amylolyticus 27C64 has a diverse set of carbohydrate-active enzymes and complete pectin deconstruction system.</title>
        <authorList>
            <person name="Keggi C."/>
            <person name="Doran-Peterson J."/>
        </authorList>
    </citation>
    <scope>NUCLEOTIDE SEQUENCE [LARGE SCALE GENOMIC DNA]</scope>
    <source>
        <strain evidence="8 9">27C64</strain>
    </source>
</reference>
<evidence type="ECO:0000256" key="4">
    <source>
        <dbReference type="RuleBase" id="RU361192"/>
    </source>
</evidence>
<dbReference type="GO" id="GO:0015926">
    <property type="term" value="F:glucosidase activity"/>
    <property type="evidence" value="ECO:0007669"/>
    <property type="project" value="InterPro"/>
</dbReference>
<feature type="domain" description="SLH" evidence="7">
    <location>
        <begin position="1348"/>
        <end position="1411"/>
    </location>
</feature>
<organism evidence="8 9">
    <name type="scientific">Paenibacillus amylolyticus</name>
    <dbReference type="NCBI Taxonomy" id="1451"/>
    <lineage>
        <taxon>Bacteria</taxon>
        <taxon>Bacillati</taxon>
        <taxon>Bacillota</taxon>
        <taxon>Bacilli</taxon>
        <taxon>Bacillales</taxon>
        <taxon>Paenibacillaceae</taxon>
        <taxon>Paenibacillus</taxon>
    </lineage>
</organism>
<evidence type="ECO:0000256" key="2">
    <source>
        <dbReference type="ARBA" id="ARBA00022801"/>
    </source>
</evidence>
<dbReference type="SUPFAM" id="SSF49785">
    <property type="entry name" value="Galactose-binding domain-like"/>
    <property type="match status" value="2"/>
</dbReference>
<evidence type="ECO:0000313" key="9">
    <source>
        <dbReference type="Proteomes" id="UP000323664"/>
    </source>
</evidence>
<dbReference type="InterPro" id="IPR001119">
    <property type="entry name" value="SLH_dom"/>
</dbReference>
<keyword evidence="3 4" id="KW-0326">Glycosidase</keyword>
<dbReference type="SUPFAM" id="SSF51445">
    <property type="entry name" value="(Trans)glycosidases"/>
    <property type="match status" value="1"/>
</dbReference>
<dbReference type="PROSITE" id="PS50022">
    <property type="entry name" value="FA58C_3"/>
    <property type="match status" value="2"/>
</dbReference>
<feature type="domain" description="SLH" evidence="7">
    <location>
        <begin position="1285"/>
        <end position="1347"/>
    </location>
</feature>
<feature type="domain" description="F5/8 type C" evidence="6">
    <location>
        <begin position="39"/>
        <end position="183"/>
    </location>
</feature>